<name>A0A0H5DP74_9BACT</name>
<protein>
    <submittedName>
        <fullName evidence="5">Putative Short-chain dehydrogenase/reductase</fullName>
    </submittedName>
</protein>
<comment type="similarity">
    <text evidence="1 4">Belongs to the short-chain dehydrogenases/reductases (SDR) family.</text>
</comment>
<keyword evidence="6" id="KW-1185">Reference proteome</keyword>
<evidence type="ECO:0000256" key="3">
    <source>
        <dbReference type="ARBA" id="ARBA00023002"/>
    </source>
</evidence>
<dbReference type="PRINTS" id="PR00081">
    <property type="entry name" value="GDHRDH"/>
</dbReference>
<proteinExistence type="inferred from homology"/>
<dbReference type="SUPFAM" id="SSF51735">
    <property type="entry name" value="NAD(P)-binding Rossmann-fold domains"/>
    <property type="match status" value="1"/>
</dbReference>
<dbReference type="InterPro" id="IPR036291">
    <property type="entry name" value="NAD(P)-bd_dom_sf"/>
</dbReference>
<dbReference type="AlphaFoldDB" id="A0A0H5DP74"/>
<dbReference type="PRINTS" id="PR00080">
    <property type="entry name" value="SDRFAMILY"/>
</dbReference>
<keyword evidence="3" id="KW-0560">Oxidoreductase</keyword>
<dbReference type="InterPro" id="IPR002347">
    <property type="entry name" value="SDR_fam"/>
</dbReference>
<evidence type="ECO:0000313" key="5">
    <source>
        <dbReference type="EMBL" id="CRX38306.1"/>
    </source>
</evidence>
<sequence length="240" mass="26080">MSDKKIALITGANKGLGQEIARQLARQGHLVIMSSRRESGSDSADKLATEGLNVVHLLLDVNNRDDILSAKDWIEEEFNRLDILVNNAGVLMDRDATLSELPESDLRMTLETNTISPLLLTQHLAPLMMKNRYGRIVNISSTMGSLNDMAASPPSSALTAPAYRLSKAALNAVTILQAKELCGYNILVNAVCPGWVRTDMGGLNAPLSVEQGAKTPVWLATLPEGGPTGKFFRNMKEIPW</sequence>
<dbReference type="CDD" id="cd05324">
    <property type="entry name" value="carb_red_PTCR-like_SDR_c"/>
    <property type="match status" value="1"/>
</dbReference>
<evidence type="ECO:0000256" key="2">
    <source>
        <dbReference type="ARBA" id="ARBA00022857"/>
    </source>
</evidence>
<dbReference type="EMBL" id="CWGJ01000011">
    <property type="protein sequence ID" value="CRX38306.1"/>
    <property type="molecule type" value="Genomic_DNA"/>
</dbReference>
<dbReference type="GO" id="GO:0016616">
    <property type="term" value="F:oxidoreductase activity, acting on the CH-OH group of donors, NAD or NADP as acceptor"/>
    <property type="evidence" value="ECO:0007669"/>
    <property type="project" value="InterPro"/>
</dbReference>
<dbReference type="Proteomes" id="UP000220251">
    <property type="component" value="Unassembled WGS sequence"/>
</dbReference>
<keyword evidence="2" id="KW-0521">NADP</keyword>
<organism evidence="5 6">
    <name type="scientific">Estrella lausannensis</name>
    <dbReference type="NCBI Taxonomy" id="483423"/>
    <lineage>
        <taxon>Bacteria</taxon>
        <taxon>Pseudomonadati</taxon>
        <taxon>Chlamydiota</taxon>
        <taxon>Chlamydiia</taxon>
        <taxon>Parachlamydiales</taxon>
        <taxon>Candidatus Criblamydiaceae</taxon>
        <taxon>Estrella</taxon>
    </lineage>
</organism>
<dbReference type="InterPro" id="IPR045313">
    <property type="entry name" value="CBR1-like"/>
</dbReference>
<reference evidence="6" key="1">
    <citation type="submission" date="2015-06" db="EMBL/GenBank/DDBJ databases">
        <authorList>
            <person name="Bertelli C."/>
        </authorList>
    </citation>
    <scope>NUCLEOTIDE SEQUENCE [LARGE SCALE GENOMIC DNA]</scope>
    <source>
        <strain evidence="6">CRIB-30</strain>
    </source>
</reference>
<accession>A0A0H5DP74</accession>
<evidence type="ECO:0000256" key="1">
    <source>
        <dbReference type="ARBA" id="ARBA00006484"/>
    </source>
</evidence>
<dbReference type="Gene3D" id="3.40.50.720">
    <property type="entry name" value="NAD(P)-binding Rossmann-like Domain"/>
    <property type="match status" value="1"/>
</dbReference>
<evidence type="ECO:0000313" key="6">
    <source>
        <dbReference type="Proteomes" id="UP000220251"/>
    </source>
</evidence>
<dbReference type="RefSeq" id="WP_098038147.1">
    <property type="nucleotide sequence ID" value="NZ_CWGJ01000011.1"/>
</dbReference>
<dbReference type="PANTHER" id="PTHR43963:SF6">
    <property type="entry name" value="CHAIN DEHYDROGENASE FAMILY PROTEIN, PUTATIVE (AFU_ORTHOLOGUE AFUA_3G15350)-RELATED"/>
    <property type="match status" value="1"/>
</dbReference>
<dbReference type="Pfam" id="PF00106">
    <property type="entry name" value="adh_short"/>
    <property type="match status" value="1"/>
</dbReference>
<gene>
    <name evidence="5" type="ORF">ELAC_0960</name>
</gene>
<dbReference type="OrthoDB" id="5786478at2"/>
<evidence type="ECO:0000256" key="4">
    <source>
        <dbReference type="RuleBase" id="RU000363"/>
    </source>
</evidence>
<dbReference type="PANTHER" id="PTHR43963">
    <property type="entry name" value="CARBONYL REDUCTASE 1-RELATED"/>
    <property type="match status" value="1"/>
</dbReference>